<dbReference type="GO" id="GO:0016020">
    <property type="term" value="C:membrane"/>
    <property type="evidence" value="ECO:0007669"/>
    <property type="project" value="UniProtKB-SubCell"/>
</dbReference>
<feature type="transmembrane region" description="Helical" evidence="5">
    <location>
        <begin position="98"/>
        <end position="120"/>
    </location>
</feature>
<feature type="domain" description="Major facilitator superfamily (MFS) profile" evidence="6">
    <location>
        <begin position="1"/>
        <end position="364"/>
    </location>
</feature>
<keyword evidence="3 5" id="KW-1133">Transmembrane helix</keyword>
<sequence>MSFPHPWQLMPDVASVFSTMTIVPTTPQILAEFRSSSSFDKTLLVAIWELGEGIGPLFIVPLSEKFGRLAVFYIGNFLALRCLVGCALSVNIPMLVTFRFLTGCFLSILTLGPAIVGDFFDMDQTGLSMALVMGTQMIADFISPIAGSYIAEDLGWRWAIWLAVIVLGFFSLSLASVLKETYAVVFLRRKAKRLQNGSTGGTTFRSKHQARVDAISVLESILKPLHILIQSPILTLTTTYMATIYALVSLIIATLTEVLQSTYPTIFSVGSIGLTFLSLAIGNTIALTFYSLTSDHYVLRQRNEKSDDFKLESRLVHLLFAAFILPIGLLLYGWTLAGRSPVYCPPDWNRGCRIWYSQLCERSD</sequence>
<dbReference type="PANTHER" id="PTHR23502:SF163">
    <property type="entry name" value="MAJOR FACILITATOR SUPERFAMILY (MFS) PROFILE DOMAIN-CONTAINING PROTEIN"/>
    <property type="match status" value="1"/>
</dbReference>
<dbReference type="OrthoDB" id="5296287at2759"/>
<dbReference type="Gene3D" id="1.20.1250.20">
    <property type="entry name" value="MFS general substrate transporter like domains"/>
    <property type="match status" value="1"/>
</dbReference>
<keyword evidence="4 5" id="KW-0472">Membrane</keyword>
<reference evidence="8" key="3">
    <citation type="submission" date="2025-08" db="UniProtKB">
        <authorList>
            <consortium name="RefSeq"/>
        </authorList>
    </citation>
    <scope>IDENTIFICATION</scope>
    <source>
        <strain evidence="8">CBS 342.82</strain>
    </source>
</reference>
<protein>
    <submittedName>
        <fullName evidence="8">MFS general substrate transporter</fullName>
    </submittedName>
</protein>
<feature type="transmembrane region" description="Helical" evidence="5">
    <location>
        <begin position="266"/>
        <end position="293"/>
    </location>
</feature>
<dbReference type="AlphaFoldDB" id="A0A6J3LTE8"/>
<feature type="transmembrane region" description="Helical" evidence="5">
    <location>
        <begin position="233"/>
        <end position="254"/>
    </location>
</feature>
<evidence type="ECO:0000259" key="6">
    <source>
        <dbReference type="PROSITE" id="PS50850"/>
    </source>
</evidence>
<evidence type="ECO:0000313" key="7">
    <source>
        <dbReference type="Proteomes" id="UP000504637"/>
    </source>
</evidence>
<feature type="transmembrane region" description="Helical" evidence="5">
    <location>
        <begin position="158"/>
        <end position="178"/>
    </location>
</feature>
<dbReference type="GeneID" id="54356908"/>
<dbReference type="InterPro" id="IPR020846">
    <property type="entry name" value="MFS_dom"/>
</dbReference>
<gene>
    <name evidence="8" type="ORF">K489DRAFT_138545</name>
</gene>
<keyword evidence="2 5" id="KW-0812">Transmembrane</keyword>
<dbReference type="Proteomes" id="UP000504637">
    <property type="component" value="Unplaced"/>
</dbReference>
<organism evidence="8">
    <name type="scientific">Dissoconium aciculare CBS 342.82</name>
    <dbReference type="NCBI Taxonomy" id="1314786"/>
    <lineage>
        <taxon>Eukaryota</taxon>
        <taxon>Fungi</taxon>
        <taxon>Dikarya</taxon>
        <taxon>Ascomycota</taxon>
        <taxon>Pezizomycotina</taxon>
        <taxon>Dothideomycetes</taxon>
        <taxon>Dothideomycetidae</taxon>
        <taxon>Mycosphaerellales</taxon>
        <taxon>Dissoconiaceae</taxon>
        <taxon>Dissoconium</taxon>
    </lineage>
</organism>
<dbReference type="InterPro" id="IPR036259">
    <property type="entry name" value="MFS_trans_sf"/>
</dbReference>
<name>A0A6J3LTE8_9PEZI</name>
<reference evidence="8" key="2">
    <citation type="submission" date="2020-04" db="EMBL/GenBank/DDBJ databases">
        <authorList>
            <consortium name="NCBI Genome Project"/>
        </authorList>
    </citation>
    <scope>NUCLEOTIDE SEQUENCE</scope>
    <source>
        <strain evidence="8">CBS 342.82</strain>
    </source>
</reference>
<dbReference type="SUPFAM" id="SSF103473">
    <property type="entry name" value="MFS general substrate transporter"/>
    <property type="match status" value="1"/>
</dbReference>
<accession>A0A6J3LTE8</accession>
<dbReference type="RefSeq" id="XP_033454928.1">
    <property type="nucleotide sequence ID" value="XM_033599109.1"/>
</dbReference>
<comment type="subcellular location">
    <subcellularLocation>
        <location evidence="1">Membrane</location>
        <topology evidence="1">Multi-pass membrane protein</topology>
    </subcellularLocation>
</comment>
<evidence type="ECO:0000256" key="4">
    <source>
        <dbReference type="ARBA" id="ARBA00023136"/>
    </source>
</evidence>
<reference evidence="8" key="1">
    <citation type="submission" date="2020-01" db="EMBL/GenBank/DDBJ databases">
        <authorList>
            <consortium name="DOE Joint Genome Institute"/>
            <person name="Haridas S."/>
            <person name="Albert R."/>
            <person name="Binder M."/>
            <person name="Bloem J."/>
            <person name="Labutti K."/>
            <person name="Salamov A."/>
            <person name="Andreopoulos B."/>
            <person name="Baker S.E."/>
            <person name="Barry K."/>
            <person name="Bills G."/>
            <person name="Bluhm B.H."/>
            <person name="Cannon C."/>
            <person name="Castanera R."/>
            <person name="Culley D.E."/>
            <person name="Daum C."/>
            <person name="Ezra D."/>
            <person name="Gonzalez J.B."/>
            <person name="Henrissat B."/>
            <person name="Kuo A."/>
            <person name="Liang C."/>
            <person name="Lipzen A."/>
            <person name="Lutzoni F."/>
            <person name="Magnuson J."/>
            <person name="Mondo S."/>
            <person name="Nolan M."/>
            <person name="Ohm R."/>
            <person name="Pangilinan J."/>
            <person name="Park H.-J."/>
            <person name="Ramirez L."/>
            <person name="Alfaro M."/>
            <person name="Sun H."/>
            <person name="Tritt A."/>
            <person name="Yoshinaga Y."/>
            <person name="Zwiers L.-H."/>
            <person name="Turgeon B.G."/>
            <person name="Goodwin S.B."/>
            <person name="Spatafora J.W."/>
            <person name="Crous P.W."/>
            <person name="Grigoriev I.V."/>
        </authorList>
    </citation>
    <scope>NUCLEOTIDE SEQUENCE</scope>
    <source>
        <strain evidence="8">CBS 342.82</strain>
    </source>
</reference>
<dbReference type="InterPro" id="IPR011701">
    <property type="entry name" value="MFS"/>
</dbReference>
<evidence type="ECO:0000256" key="3">
    <source>
        <dbReference type="ARBA" id="ARBA00022989"/>
    </source>
</evidence>
<keyword evidence="7" id="KW-1185">Reference proteome</keyword>
<evidence type="ECO:0000256" key="1">
    <source>
        <dbReference type="ARBA" id="ARBA00004141"/>
    </source>
</evidence>
<evidence type="ECO:0000256" key="5">
    <source>
        <dbReference type="SAM" id="Phobius"/>
    </source>
</evidence>
<dbReference type="Pfam" id="PF07690">
    <property type="entry name" value="MFS_1"/>
    <property type="match status" value="1"/>
</dbReference>
<dbReference type="PROSITE" id="PS50850">
    <property type="entry name" value="MFS"/>
    <property type="match status" value="1"/>
</dbReference>
<evidence type="ECO:0000313" key="8">
    <source>
        <dbReference type="RefSeq" id="XP_033454928.1"/>
    </source>
</evidence>
<dbReference type="GO" id="GO:0022857">
    <property type="term" value="F:transmembrane transporter activity"/>
    <property type="evidence" value="ECO:0007669"/>
    <property type="project" value="InterPro"/>
</dbReference>
<feature type="transmembrane region" description="Helical" evidence="5">
    <location>
        <begin position="69"/>
        <end position="92"/>
    </location>
</feature>
<evidence type="ECO:0000256" key="2">
    <source>
        <dbReference type="ARBA" id="ARBA00022692"/>
    </source>
</evidence>
<dbReference type="PANTHER" id="PTHR23502">
    <property type="entry name" value="MAJOR FACILITATOR SUPERFAMILY"/>
    <property type="match status" value="1"/>
</dbReference>
<feature type="transmembrane region" description="Helical" evidence="5">
    <location>
        <begin position="314"/>
        <end position="334"/>
    </location>
</feature>
<proteinExistence type="predicted"/>